<feature type="compositionally biased region" description="Basic residues" evidence="4">
    <location>
        <begin position="190"/>
        <end position="199"/>
    </location>
</feature>
<evidence type="ECO:0000256" key="3">
    <source>
        <dbReference type="PROSITE-ProRule" id="PRU00267"/>
    </source>
</evidence>
<name>A0ABQ0LT43_MYCCL</name>
<keyword evidence="1 3" id="KW-0238">DNA-binding</keyword>
<dbReference type="Pfam" id="PF00505">
    <property type="entry name" value="HMG_box"/>
    <property type="match status" value="1"/>
</dbReference>
<feature type="DNA-binding region" description="HMG box" evidence="3">
    <location>
        <begin position="109"/>
        <end position="178"/>
    </location>
</feature>
<organism evidence="6 7">
    <name type="scientific">Mycena chlorophos</name>
    <name type="common">Agaric fungus</name>
    <name type="synonym">Agaricus chlorophos</name>
    <dbReference type="NCBI Taxonomy" id="658473"/>
    <lineage>
        <taxon>Eukaryota</taxon>
        <taxon>Fungi</taxon>
        <taxon>Dikarya</taxon>
        <taxon>Basidiomycota</taxon>
        <taxon>Agaricomycotina</taxon>
        <taxon>Agaricomycetes</taxon>
        <taxon>Agaricomycetidae</taxon>
        <taxon>Agaricales</taxon>
        <taxon>Marasmiineae</taxon>
        <taxon>Mycenaceae</taxon>
        <taxon>Mycena</taxon>
    </lineage>
</organism>
<dbReference type="InterPro" id="IPR050140">
    <property type="entry name" value="SRY-related_HMG-box_TF-like"/>
</dbReference>
<feature type="region of interest" description="Disordered" evidence="4">
    <location>
        <begin position="181"/>
        <end position="223"/>
    </location>
</feature>
<accession>A0ABQ0LT43</accession>
<feature type="compositionally biased region" description="Basic and acidic residues" evidence="4">
    <location>
        <begin position="270"/>
        <end position="284"/>
    </location>
</feature>
<feature type="domain" description="HMG box" evidence="5">
    <location>
        <begin position="109"/>
        <end position="178"/>
    </location>
</feature>
<dbReference type="PANTHER" id="PTHR10270:SF161">
    <property type="entry name" value="SEX-DETERMINING REGION Y PROTEIN"/>
    <property type="match status" value="1"/>
</dbReference>
<evidence type="ECO:0000313" key="7">
    <source>
        <dbReference type="Proteomes" id="UP000815677"/>
    </source>
</evidence>
<evidence type="ECO:0000256" key="4">
    <source>
        <dbReference type="SAM" id="MobiDB-lite"/>
    </source>
</evidence>
<evidence type="ECO:0000313" key="6">
    <source>
        <dbReference type="EMBL" id="GAT54298.1"/>
    </source>
</evidence>
<dbReference type="CDD" id="cd01389">
    <property type="entry name" value="HMG-box_ROX1-like"/>
    <property type="match status" value="1"/>
</dbReference>
<gene>
    <name evidence="6" type="ORF">MCHLO_11164</name>
</gene>
<keyword evidence="7" id="KW-1185">Reference proteome</keyword>
<dbReference type="InterPro" id="IPR009071">
    <property type="entry name" value="HMG_box_dom"/>
</dbReference>
<keyword evidence="2" id="KW-0804">Transcription</keyword>
<dbReference type="InterPro" id="IPR036910">
    <property type="entry name" value="HMG_box_dom_sf"/>
</dbReference>
<feature type="compositionally biased region" description="Basic residues" evidence="4">
    <location>
        <begin position="285"/>
        <end position="298"/>
    </location>
</feature>
<dbReference type="PANTHER" id="PTHR10270">
    <property type="entry name" value="SOX TRANSCRIPTION FACTOR"/>
    <property type="match status" value="1"/>
</dbReference>
<dbReference type="Proteomes" id="UP000815677">
    <property type="component" value="Unassembled WGS sequence"/>
</dbReference>
<keyword evidence="3" id="KW-0539">Nucleus</keyword>
<sequence length="489" mass="51871">MPVERTRGSRRTVADGDALVWTQPETGPGIAFATNLTPTTFVVEEQQPQQSFFILEPSPSLSLAVSPKRRRTASAPTPASAPAAGTLTAELSGLPPLVDAPPAQQQPRIPRPPNAFILFRASFVKAGTVPAQAESSHAALSSIAGLTWAQLPPTQKAVWYELAKEKREEHARRFPGYVFRQTGTGDKERKPRVRVKSRRKGIEDADGDGGGVQSKRRDVPPADREREAHIAELLIAGFHGRGLAEGVEEYDRTRGKKAGTEIRFGVVETPEDRRRAEAEAEAGTKTRKTSRAPKRKSTSRSASAPSTLGPFDFEFEFGSGPASPVDTLPDTDSTPPSSPVGCSPYDWSFDLDAFTSNPSNPSTAPASPALSFASSSSSSSISRSSSLASLSSASSFEDLSLAQPQVQVHDPLLGLDLGGLGMGFEYDCFAEPQPCAGAGGVDGFGLDLDLDLGLAGFGYDAHAPAHDGTVSMAQLDLRLASSPMSVQAW</sequence>
<feature type="region of interest" description="Disordered" evidence="4">
    <location>
        <begin position="65"/>
        <end position="84"/>
    </location>
</feature>
<feature type="compositionally biased region" description="Low complexity" evidence="4">
    <location>
        <begin position="73"/>
        <end position="84"/>
    </location>
</feature>
<proteinExistence type="predicted"/>
<dbReference type="PROSITE" id="PS50118">
    <property type="entry name" value="HMG_BOX_2"/>
    <property type="match status" value="1"/>
</dbReference>
<evidence type="ECO:0000256" key="1">
    <source>
        <dbReference type="ARBA" id="ARBA00023125"/>
    </source>
</evidence>
<dbReference type="Gene3D" id="1.10.30.10">
    <property type="entry name" value="High mobility group box domain"/>
    <property type="match status" value="1"/>
</dbReference>
<reference evidence="6" key="1">
    <citation type="submission" date="2014-09" db="EMBL/GenBank/DDBJ databases">
        <title>Genome sequence of the luminous mushroom Mycena chlorophos for searching fungal bioluminescence genes.</title>
        <authorList>
            <person name="Tanaka Y."/>
            <person name="Kasuga D."/>
            <person name="Oba Y."/>
            <person name="Hase S."/>
            <person name="Sato K."/>
            <person name="Oba Y."/>
            <person name="Sakakibara Y."/>
        </authorList>
    </citation>
    <scope>NUCLEOTIDE SEQUENCE</scope>
</reference>
<dbReference type="SMART" id="SM00398">
    <property type="entry name" value="HMG"/>
    <property type="match status" value="1"/>
</dbReference>
<feature type="compositionally biased region" description="Low complexity" evidence="4">
    <location>
        <begin position="323"/>
        <end position="335"/>
    </location>
</feature>
<dbReference type="EMBL" id="DF848606">
    <property type="protein sequence ID" value="GAT54298.1"/>
    <property type="molecule type" value="Genomic_DNA"/>
</dbReference>
<protein>
    <recommendedName>
        <fullName evidence="5">HMG box domain-containing protein</fullName>
    </recommendedName>
</protein>
<feature type="region of interest" description="Disordered" evidence="4">
    <location>
        <begin position="261"/>
        <end position="342"/>
    </location>
</feature>
<evidence type="ECO:0000259" key="5">
    <source>
        <dbReference type="PROSITE" id="PS50118"/>
    </source>
</evidence>
<dbReference type="SUPFAM" id="SSF47095">
    <property type="entry name" value="HMG-box"/>
    <property type="match status" value="1"/>
</dbReference>
<evidence type="ECO:0000256" key="2">
    <source>
        <dbReference type="ARBA" id="ARBA00023163"/>
    </source>
</evidence>